<evidence type="ECO:0000256" key="4">
    <source>
        <dbReference type="ARBA" id="ARBA00022801"/>
    </source>
</evidence>
<dbReference type="GO" id="GO:0005524">
    <property type="term" value="F:ATP binding"/>
    <property type="evidence" value="ECO:0007669"/>
    <property type="project" value="UniProtKB-KW"/>
</dbReference>
<evidence type="ECO:0000256" key="7">
    <source>
        <dbReference type="ARBA" id="ARBA00047984"/>
    </source>
</evidence>
<gene>
    <name evidence="9" type="ORF">ERUC_LOCUS18888</name>
</gene>
<keyword evidence="3" id="KW-0547">Nucleotide-binding</keyword>
<organism evidence="9 10">
    <name type="scientific">Eruca vesicaria subsp. sativa</name>
    <name type="common">Garden rocket</name>
    <name type="synonym">Eruca sativa</name>
    <dbReference type="NCBI Taxonomy" id="29727"/>
    <lineage>
        <taxon>Eukaryota</taxon>
        <taxon>Viridiplantae</taxon>
        <taxon>Streptophyta</taxon>
        <taxon>Embryophyta</taxon>
        <taxon>Tracheophyta</taxon>
        <taxon>Spermatophyta</taxon>
        <taxon>Magnoliopsida</taxon>
        <taxon>eudicotyledons</taxon>
        <taxon>Gunneridae</taxon>
        <taxon>Pentapetalae</taxon>
        <taxon>rosids</taxon>
        <taxon>malvids</taxon>
        <taxon>Brassicales</taxon>
        <taxon>Brassicaceae</taxon>
        <taxon>Brassiceae</taxon>
        <taxon>Eruca</taxon>
    </lineage>
</organism>
<dbReference type="AlphaFoldDB" id="A0ABC8K302"/>
<dbReference type="Gene3D" id="3.40.50.300">
    <property type="entry name" value="P-loop containing nucleotide triphosphate hydrolases"/>
    <property type="match status" value="1"/>
</dbReference>
<dbReference type="EMBL" id="CAKOAT010178488">
    <property type="protein sequence ID" value="CAH8353125.1"/>
    <property type="molecule type" value="Genomic_DNA"/>
</dbReference>
<evidence type="ECO:0000256" key="8">
    <source>
        <dbReference type="SAM" id="MobiDB-lite"/>
    </source>
</evidence>
<dbReference type="PROSITE" id="PS00690">
    <property type="entry name" value="DEAH_ATP_HELICASE"/>
    <property type="match status" value="1"/>
</dbReference>
<evidence type="ECO:0000256" key="3">
    <source>
        <dbReference type="ARBA" id="ARBA00022741"/>
    </source>
</evidence>
<evidence type="ECO:0000313" key="10">
    <source>
        <dbReference type="Proteomes" id="UP001642260"/>
    </source>
</evidence>
<comment type="similarity">
    <text evidence="1">Belongs to the DEAD box helicase family. DEAH subfamily.</text>
</comment>
<dbReference type="InterPro" id="IPR002464">
    <property type="entry name" value="DNA/RNA_helicase_DEAH_CS"/>
</dbReference>
<keyword evidence="4" id="KW-0378">Hydrolase</keyword>
<dbReference type="GO" id="GO:0016787">
    <property type="term" value="F:hydrolase activity"/>
    <property type="evidence" value="ECO:0007669"/>
    <property type="project" value="UniProtKB-KW"/>
</dbReference>
<dbReference type="SUPFAM" id="SSF52540">
    <property type="entry name" value="P-loop containing nucleoside triphosphate hydrolases"/>
    <property type="match status" value="1"/>
</dbReference>
<keyword evidence="6" id="KW-0067">ATP-binding</keyword>
<dbReference type="GO" id="GO:0003724">
    <property type="term" value="F:RNA helicase activity"/>
    <property type="evidence" value="ECO:0007669"/>
    <property type="project" value="UniProtKB-EC"/>
</dbReference>
<evidence type="ECO:0000256" key="1">
    <source>
        <dbReference type="ARBA" id="ARBA00008792"/>
    </source>
</evidence>
<sequence>MKGKDTNLDIMPPRKKNKGPNKKTTLSKSQKRKLNKLEEEKEKEILSTTELLGYDCTSLHFPNSSSYLLYVFLQQLEKRRRPIQLSKAGVVSEHSDEPVMDNDSCMDEPTTLEPAVNVDIPSLQTDSEKFVNANELDFKVTIPAEEIYEEDKHAVDMNLLTSAGFGSKQFSSRSVVISITQSHRVAVLATAKRIAHELGVRLGQAVGFQVGENATIKSMTEGVLLREIQNDFLLRRYSVIILDEAHERSLNTDILIGMLYSESSKST</sequence>
<feature type="region of interest" description="Disordered" evidence="8">
    <location>
        <begin position="1"/>
        <end position="37"/>
    </location>
</feature>
<dbReference type="Proteomes" id="UP001642260">
    <property type="component" value="Unassembled WGS sequence"/>
</dbReference>
<evidence type="ECO:0000256" key="2">
    <source>
        <dbReference type="ARBA" id="ARBA00012552"/>
    </source>
</evidence>
<comment type="catalytic activity">
    <reaction evidence="7">
        <text>ATP + H2O = ADP + phosphate + H(+)</text>
        <dbReference type="Rhea" id="RHEA:13065"/>
        <dbReference type="ChEBI" id="CHEBI:15377"/>
        <dbReference type="ChEBI" id="CHEBI:15378"/>
        <dbReference type="ChEBI" id="CHEBI:30616"/>
        <dbReference type="ChEBI" id="CHEBI:43474"/>
        <dbReference type="ChEBI" id="CHEBI:456216"/>
        <dbReference type="EC" id="3.6.4.13"/>
    </reaction>
</comment>
<evidence type="ECO:0000256" key="5">
    <source>
        <dbReference type="ARBA" id="ARBA00022806"/>
    </source>
</evidence>
<evidence type="ECO:0000313" key="9">
    <source>
        <dbReference type="EMBL" id="CAH8353125.1"/>
    </source>
</evidence>
<name>A0ABC8K302_ERUVS</name>
<keyword evidence="10" id="KW-1185">Reference proteome</keyword>
<dbReference type="PANTHER" id="PTHR18934:SF99">
    <property type="entry name" value="ATP-DEPENDENT RNA HELICASE DHX37-RELATED"/>
    <property type="match status" value="1"/>
</dbReference>
<dbReference type="PANTHER" id="PTHR18934">
    <property type="entry name" value="ATP-DEPENDENT RNA HELICASE"/>
    <property type="match status" value="1"/>
</dbReference>
<keyword evidence="5" id="KW-0347">Helicase</keyword>
<accession>A0ABC8K302</accession>
<proteinExistence type="inferred from homology"/>
<dbReference type="InterPro" id="IPR027417">
    <property type="entry name" value="P-loop_NTPase"/>
</dbReference>
<protein>
    <recommendedName>
        <fullName evidence="2">RNA helicase</fullName>
        <ecNumber evidence="2">3.6.4.13</ecNumber>
    </recommendedName>
</protein>
<evidence type="ECO:0000256" key="6">
    <source>
        <dbReference type="ARBA" id="ARBA00022840"/>
    </source>
</evidence>
<dbReference type="EC" id="3.6.4.13" evidence="2"/>
<reference evidence="9 10" key="1">
    <citation type="submission" date="2022-03" db="EMBL/GenBank/DDBJ databases">
        <authorList>
            <person name="Macdonald S."/>
            <person name="Ahmed S."/>
            <person name="Newling K."/>
        </authorList>
    </citation>
    <scope>NUCLEOTIDE SEQUENCE [LARGE SCALE GENOMIC DNA]</scope>
</reference>
<comment type="caution">
    <text evidence="9">The sequence shown here is derived from an EMBL/GenBank/DDBJ whole genome shotgun (WGS) entry which is preliminary data.</text>
</comment>